<dbReference type="PANTHER" id="PTHR23346">
    <property type="entry name" value="TRANSLATIONAL ACTIVATOR GCN1-RELATED"/>
    <property type="match status" value="1"/>
</dbReference>
<reference evidence="8" key="1">
    <citation type="submission" date="2020-05" db="EMBL/GenBank/DDBJ databases">
        <title>Phylogenomic resolution of chytrid fungi.</title>
        <authorList>
            <person name="Stajich J.E."/>
            <person name="Amses K."/>
            <person name="Simmons R."/>
            <person name="Seto K."/>
            <person name="Myers J."/>
            <person name="Bonds A."/>
            <person name="Quandt C.A."/>
            <person name="Barry K."/>
            <person name="Liu P."/>
            <person name="Grigoriev I."/>
            <person name="Longcore J.E."/>
            <person name="James T.Y."/>
        </authorList>
    </citation>
    <scope>NUCLEOTIDE SEQUENCE</scope>
    <source>
        <strain evidence="8">JEL0513</strain>
    </source>
</reference>
<name>A0AAD5XHG6_9FUNG</name>
<evidence type="ECO:0000313" key="8">
    <source>
        <dbReference type="EMBL" id="KAJ3137196.1"/>
    </source>
</evidence>
<evidence type="ECO:0000256" key="4">
    <source>
        <dbReference type="ARBA" id="ARBA00022942"/>
    </source>
</evidence>
<gene>
    <name evidence="8" type="ORF">HK100_000877</name>
</gene>
<feature type="domain" description="Proteasome adapter and scaffold protein ECM29 HEAT-repeat" evidence="7">
    <location>
        <begin position="1333"/>
        <end position="1493"/>
    </location>
</feature>
<dbReference type="PANTHER" id="PTHR23346:SF19">
    <property type="entry name" value="PROTEASOME ADAPTER AND SCAFFOLD PROTEIN ECM29"/>
    <property type="match status" value="1"/>
</dbReference>
<protein>
    <recommendedName>
        <fullName evidence="10">ARM repeat-containing protein</fullName>
    </recommendedName>
</protein>
<evidence type="ECO:0000313" key="9">
    <source>
        <dbReference type="Proteomes" id="UP001211907"/>
    </source>
</evidence>
<dbReference type="InterPro" id="IPR011989">
    <property type="entry name" value="ARM-like"/>
</dbReference>
<dbReference type="Pfam" id="PF13001">
    <property type="entry name" value="ECM29_N"/>
    <property type="match status" value="1"/>
</dbReference>
<evidence type="ECO:0000256" key="2">
    <source>
        <dbReference type="ARBA" id="ARBA00022490"/>
    </source>
</evidence>
<dbReference type="InterPro" id="IPR055444">
    <property type="entry name" value="ARM_ECM29"/>
</dbReference>
<evidence type="ECO:0000256" key="1">
    <source>
        <dbReference type="ARBA" id="ARBA00004496"/>
    </source>
</evidence>
<keyword evidence="4" id="KW-0647">Proteasome</keyword>
<evidence type="ECO:0008006" key="10">
    <source>
        <dbReference type="Google" id="ProtNLM"/>
    </source>
</evidence>
<dbReference type="GO" id="GO:0036503">
    <property type="term" value="P:ERAD pathway"/>
    <property type="evidence" value="ECO:0007669"/>
    <property type="project" value="TreeGrafter"/>
</dbReference>
<proteinExistence type="predicted"/>
<dbReference type="GO" id="GO:0043248">
    <property type="term" value="P:proteasome assembly"/>
    <property type="evidence" value="ECO:0007669"/>
    <property type="project" value="InterPro"/>
</dbReference>
<dbReference type="InterPro" id="IPR016024">
    <property type="entry name" value="ARM-type_fold"/>
</dbReference>
<feature type="domain" description="ECM29 ARM-like repeats" evidence="6">
    <location>
        <begin position="672"/>
        <end position="847"/>
    </location>
</feature>
<organism evidence="8 9">
    <name type="scientific">Physocladia obscura</name>
    <dbReference type="NCBI Taxonomy" id="109957"/>
    <lineage>
        <taxon>Eukaryota</taxon>
        <taxon>Fungi</taxon>
        <taxon>Fungi incertae sedis</taxon>
        <taxon>Chytridiomycota</taxon>
        <taxon>Chytridiomycota incertae sedis</taxon>
        <taxon>Chytridiomycetes</taxon>
        <taxon>Chytridiales</taxon>
        <taxon>Chytriomycetaceae</taxon>
        <taxon>Physocladia</taxon>
    </lineage>
</organism>
<dbReference type="Pfam" id="PF23731">
    <property type="entry name" value="ARM_ECM29_C"/>
    <property type="match status" value="1"/>
</dbReference>
<dbReference type="InterPro" id="IPR055443">
    <property type="entry name" value="HEAT_ECM29"/>
</dbReference>
<comment type="subcellular location">
    <subcellularLocation>
        <location evidence="1">Cytoplasm</location>
    </subcellularLocation>
</comment>
<dbReference type="InterPro" id="IPR024372">
    <property type="entry name" value="Ecm29_N"/>
</dbReference>
<evidence type="ECO:0000259" key="6">
    <source>
        <dbReference type="Pfam" id="PF23702"/>
    </source>
</evidence>
<dbReference type="Proteomes" id="UP001211907">
    <property type="component" value="Unassembled WGS sequence"/>
</dbReference>
<dbReference type="SUPFAM" id="SSF48371">
    <property type="entry name" value="ARM repeat"/>
    <property type="match status" value="3"/>
</dbReference>
<sequence length="1874" mass="205989">MDEQKELQLIAAAELRIASAASEASFAAVVNQLLCPLLRKLASKSEAVKKRIVQVLTHVSTRLKSIQTAKLPLKDLVELYKETVAAPNSAATYSLLLSISLMYIEMAFARLDTDVQPDQLDPITFTFDLVPGISTRPEAHQQIIFAIIVPFIAAYKEKKSFGKKTTDTVILIDPYGFSSSKAAESNFKWILDKFSDLMLYSCPGSAVGDGESVTTPPGLSPNAVKFITREGKAKWTKNPTELKSIKTGILRFLQLEEMTPQSLHTPTRYCMYLSASCDPAHEVASAADDALKRMAKPSFDDSLVVSLLYRLYQGSTIAGQNPNDIRKPGNNTVKVKVLGILSRSVVAANIFPGLLQVSFDALYGESTNGRLRSAGMGFVQWIARMAENDKIRPVAPILLSGMLKMIEETGDGGSQAGEKEAESLRGFAYDIVGLLSKRAPELFKNDLTILKDFFKAVSRETRNVRVSVQDALSTMINAYKDAANDEEKRVIIEEILLENIEKSEHQARYAAVKYANSLFPFSSPLARYLNLVASADQKLEVKEEARRGLQFPTPAGNNSAKSISEFQAQIPSLKDMAIFLQKMERKPRINARAPGVKYIGSITAESYSHSLEFLRKIMIALADPGKKIDGLFGIMGAADDDSVGRIADLDTRAKVREYLRIAWGAMDIGESSDDIGGIQKFLELVERALKSDEVDAILQSTASACLVELVSLCPSSLAESYREKAAWIREFTTSVKTETRLCMARVLGIVSTSELSGGDRVKAFQKLVNELATVARDSSKQTTFEARHGAIQALGFLLGRLRYRYSADWKQYLEYETANKITAIIAEDLDATSSLHVQGACLALGEIARYGELPVAVGHESTMEVDGAKKLQPASVEKWTRAAILKKLKALGKTTKDTKIEEAALATLGQIALGTPEVSEDILDFFFTLPPILSKHVEVNFTVGDAICAAAGGFAAKNMEEYLDIADVNFPPLGSNISTPDAKVMQRILEKCFVEIRPASAPVSKKAVCVWLLSLVKFCGSIDQIKLNLPKMHTAFSNLISDRDEFTQEVASKGIGLVYELGDASIKASLVESLVSTFTEGRKLAPQSVTGETTLFQEGSLGQTPDGSNLTTYQSILSLASDLNQPDLVYKFMSLASHNAIWNSRRGASMGFGSIASLAERELAPHLSQIIPKLYRFQFDPNIKVAESMKSIWKSLVKDPKKAVDENFDVIIKDLLKSLGDRMWRTREASCLALSDIMHGRQLTQIKPYLQETWAMCFRALDDIKESVRISAFTTCKTLTNVTVKYCDPTVVSLSEGQEIMDITKGLGSKAEDVAKFSLSTILKITKKGGVLLKPHMAELISTLLESLSSLEPQVMSYLTFHTASYNITQEQLDSSRLSAAKSSPMMEAIDTCVENLDSAVMKSLMPKLFNIIRKGVGLPTKAGSARFVVTLVMRVPSDLRPFADNTLKALSGAVTDRSPAVRKSFATAIGHIAKLCSVPSLQRLIRHLQTMYTTSEEEDSRSVPGIAILEISRFSSDAFVKLNSEILPLAYIGRHDANLVIKTAWSEVWEENTAAASSAVKLHLSELLSLCTTLLGTTPSWTVKKQIGLSLRDIAAAIGTSIAVKMSEILPLLIDALSGRTWDGKESVLEALVTVSIEGKDYFKTHSGQLEQVSKIVIREAKKNNKPYKRVALEYLSKFIEQLKVDKFDDLEDYLVEMATSDDKDDDEDADDIRTKPMNLAIKANAFKALGACFPFVKESQVKWANQVLPVLIEGLETGNIWNTRISILESIEKIFEKFDVSIETILNETTLLLVIHGINNTQTDGKYTAVREQSLKTLKQVVTRIADTKAMTEKVKNTLISTIDEAVGKEMIAAILEPLKDLRKVITGMSLD</sequence>
<keyword evidence="2" id="KW-0963">Cytoplasm</keyword>
<keyword evidence="3" id="KW-0677">Repeat</keyword>
<evidence type="ECO:0000256" key="3">
    <source>
        <dbReference type="ARBA" id="ARBA00022737"/>
    </source>
</evidence>
<dbReference type="Pfam" id="PF23702">
    <property type="entry name" value="ARM_ECM29"/>
    <property type="match status" value="1"/>
</dbReference>
<dbReference type="GO" id="GO:0005634">
    <property type="term" value="C:nucleus"/>
    <property type="evidence" value="ECO:0007669"/>
    <property type="project" value="TreeGrafter"/>
</dbReference>
<dbReference type="GO" id="GO:0005737">
    <property type="term" value="C:cytoplasm"/>
    <property type="evidence" value="ECO:0007669"/>
    <property type="project" value="UniProtKB-SubCell"/>
</dbReference>
<dbReference type="GO" id="GO:0060090">
    <property type="term" value="F:molecular adaptor activity"/>
    <property type="evidence" value="ECO:0007669"/>
    <property type="project" value="InterPro"/>
</dbReference>
<evidence type="ECO:0000259" key="5">
    <source>
        <dbReference type="Pfam" id="PF13001"/>
    </source>
</evidence>
<dbReference type="GO" id="GO:0000502">
    <property type="term" value="C:proteasome complex"/>
    <property type="evidence" value="ECO:0007669"/>
    <property type="project" value="UniProtKB-KW"/>
</dbReference>
<dbReference type="Gene3D" id="1.25.10.10">
    <property type="entry name" value="Leucine-rich Repeat Variant"/>
    <property type="match status" value="4"/>
</dbReference>
<feature type="domain" description="Proteasome component Ecm29 N-terminal" evidence="5">
    <location>
        <begin position="13"/>
        <end position="533"/>
    </location>
</feature>
<accession>A0AAD5XHG6</accession>
<evidence type="ECO:0000259" key="7">
    <source>
        <dbReference type="Pfam" id="PF24492"/>
    </source>
</evidence>
<comment type="caution">
    <text evidence="8">The sequence shown here is derived from an EMBL/GenBank/DDBJ whole genome shotgun (WGS) entry which is preliminary data.</text>
</comment>
<dbReference type="Pfam" id="PF24492">
    <property type="entry name" value="HEAT_ECM29"/>
    <property type="match status" value="1"/>
</dbReference>
<keyword evidence="9" id="KW-1185">Reference proteome</keyword>
<dbReference type="EMBL" id="JADGJH010000118">
    <property type="protein sequence ID" value="KAJ3137196.1"/>
    <property type="molecule type" value="Genomic_DNA"/>
</dbReference>